<feature type="compositionally biased region" description="Polar residues" evidence="1">
    <location>
        <begin position="84"/>
        <end position="93"/>
    </location>
</feature>
<keyword evidence="3" id="KW-1185">Reference proteome</keyword>
<gene>
    <name evidence="2" type="ordered locus">AM1_A0308</name>
</gene>
<evidence type="ECO:0000313" key="2">
    <source>
        <dbReference type="EMBL" id="ABW31426.1"/>
    </source>
</evidence>
<dbReference type="RefSeq" id="WP_012166801.1">
    <property type="nucleotide sequence ID" value="NC_009926.1"/>
</dbReference>
<accession>A8ZKV8</accession>
<evidence type="ECO:0000256" key="1">
    <source>
        <dbReference type="SAM" id="MobiDB-lite"/>
    </source>
</evidence>
<dbReference type="HOGENOM" id="CLU_2271200_0_0_3"/>
<feature type="region of interest" description="Disordered" evidence="1">
    <location>
        <begin position="80"/>
        <end position="102"/>
    </location>
</feature>
<evidence type="ECO:0000313" key="3">
    <source>
        <dbReference type="Proteomes" id="UP000000268"/>
    </source>
</evidence>
<geneLocation type="plasmid" evidence="2 3">
    <name>pREB1</name>
</geneLocation>
<protein>
    <submittedName>
        <fullName evidence="2">Uncharacterized protein</fullName>
    </submittedName>
</protein>
<reference evidence="2 3" key="1">
    <citation type="journal article" date="2008" name="Proc. Natl. Acad. Sci. U.S.A.">
        <title>Niche adaptation and genome expansion in the chlorophyll d-producing cyanobacterium Acaryochloris marina.</title>
        <authorList>
            <person name="Swingley W.D."/>
            <person name="Chen M."/>
            <person name="Cheung P.C."/>
            <person name="Conrad A.L."/>
            <person name="Dejesa L.C."/>
            <person name="Hao J."/>
            <person name="Honchak B.M."/>
            <person name="Karbach L.E."/>
            <person name="Kurdoglu A."/>
            <person name="Lahiri S."/>
            <person name="Mastrian S.D."/>
            <person name="Miyashita H."/>
            <person name="Page L."/>
            <person name="Ramakrishna P."/>
            <person name="Satoh S."/>
            <person name="Sattley W.M."/>
            <person name="Shimada Y."/>
            <person name="Taylor H.L."/>
            <person name="Tomo T."/>
            <person name="Tsuchiya T."/>
            <person name="Wang Z.T."/>
            <person name="Raymond J."/>
            <person name="Mimuro M."/>
            <person name="Blankenship R.E."/>
            <person name="Touchman J.W."/>
        </authorList>
    </citation>
    <scope>NUCLEOTIDE SEQUENCE [LARGE SCALE GENOMIC DNA]</scope>
    <source>
        <strain evidence="3">MBIC 11017</strain>
        <plasmid evidence="3">Plasmid pREB1</plasmid>
    </source>
</reference>
<name>A8ZKV8_ACAM1</name>
<proteinExistence type="predicted"/>
<dbReference type="KEGG" id="amr:AM1_A0308"/>
<dbReference type="EMBL" id="CP000838">
    <property type="protein sequence ID" value="ABW31426.1"/>
    <property type="molecule type" value="Genomic_DNA"/>
</dbReference>
<organism evidence="2 3">
    <name type="scientific">Acaryochloris marina (strain MBIC 11017)</name>
    <dbReference type="NCBI Taxonomy" id="329726"/>
    <lineage>
        <taxon>Bacteria</taxon>
        <taxon>Bacillati</taxon>
        <taxon>Cyanobacteriota</taxon>
        <taxon>Cyanophyceae</taxon>
        <taxon>Acaryochloridales</taxon>
        <taxon>Acaryochloridaceae</taxon>
        <taxon>Acaryochloris</taxon>
    </lineage>
</organism>
<dbReference type="AlphaFoldDB" id="A8ZKV8"/>
<keyword evidence="2" id="KW-0614">Plasmid</keyword>
<dbReference type="Proteomes" id="UP000000268">
    <property type="component" value="Plasmid pREB1"/>
</dbReference>
<sequence length="102" mass="11362">MSASQISQALLRRYEPTCGVSIEAVELLLLLVKQKDKVDFEFIWQQRGRRNPKELAAMLDELITAGLIREVPGKSAEIADGWNRTESLQQPTGLSDDDFGAS</sequence>